<keyword evidence="3" id="KW-1185">Reference proteome</keyword>
<feature type="region of interest" description="Disordered" evidence="1">
    <location>
        <begin position="21"/>
        <end position="64"/>
    </location>
</feature>
<feature type="region of interest" description="Disordered" evidence="1">
    <location>
        <begin position="141"/>
        <end position="168"/>
    </location>
</feature>
<accession>A0A4C1YSY3</accession>
<dbReference type="Proteomes" id="UP000299102">
    <property type="component" value="Unassembled WGS sequence"/>
</dbReference>
<dbReference type="AlphaFoldDB" id="A0A4C1YSY3"/>
<organism evidence="2 3">
    <name type="scientific">Eumeta variegata</name>
    <name type="common">Bagworm moth</name>
    <name type="synonym">Eumeta japonica</name>
    <dbReference type="NCBI Taxonomy" id="151549"/>
    <lineage>
        <taxon>Eukaryota</taxon>
        <taxon>Metazoa</taxon>
        <taxon>Ecdysozoa</taxon>
        <taxon>Arthropoda</taxon>
        <taxon>Hexapoda</taxon>
        <taxon>Insecta</taxon>
        <taxon>Pterygota</taxon>
        <taxon>Neoptera</taxon>
        <taxon>Endopterygota</taxon>
        <taxon>Lepidoptera</taxon>
        <taxon>Glossata</taxon>
        <taxon>Ditrysia</taxon>
        <taxon>Tineoidea</taxon>
        <taxon>Psychidae</taxon>
        <taxon>Oiketicinae</taxon>
        <taxon>Eumeta</taxon>
    </lineage>
</organism>
<evidence type="ECO:0000313" key="3">
    <source>
        <dbReference type="Proteomes" id="UP000299102"/>
    </source>
</evidence>
<name>A0A4C1YSY3_EUMVA</name>
<sequence>MSTGGAAGEAQHCASPECIAESREVTRTRSRRDRSNPITLVRRRLGRGGPDLPRRVTIHGGRTLRTRAAGPLRTARRCSAAESRLQAEVGEESKVEIGGVIENEINGKIECGTADKPRAWSEPDREPPRLEVQQVLNNLADGATGRRSALCASPGVRGGRGRGDVTSP</sequence>
<gene>
    <name evidence="2" type="ORF">EVAR_52354_1</name>
</gene>
<reference evidence="2 3" key="1">
    <citation type="journal article" date="2019" name="Commun. Biol.">
        <title>The bagworm genome reveals a unique fibroin gene that provides high tensile strength.</title>
        <authorList>
            <person name="Kono N."/>
            <person name="Nakamura H."/>
            <person name="Ohtoshi R."/>
            <person name="Tomita M."/>
            <person name="Numata K."/>
            <person name="Arakawa K."/>
        </authorList>
    </citation>
    <scope>NUCLEOTIDE SEQUENCE [LARGE SCALE GENOMIC DNA]</scope>
</reference>
<comment type="caution">
    <text evidence="2">The sequence shown here is derived from an EMBL/GenBank/DDBJ whole genome shotgun (WGS) entry which is preliminary data.</text>
</comment>
<proteinExistence type="predicted"/>
<protein>
    <submittedName>
        <fullName evidence="2">Uncharacterized protein</fullName>
    </submittedName>
</protein>
<evidence type="ECO:0000256" key="1">
    <source>
        <dbReference type="SAM" id="MobiDB-lite"/>
    </source>
</evidence>
<dbReference type="EMBL" id="BGZK01001365">
    <property type="protein sequence ID" value="GBP78300.1"/>
    <property type="molecule type" value="Genomic_DNA"/>
</dbReference>
<evidence type="ECO:0000313" key="2">
    <source>
        <dbReference type="EMBL" id="GBP78300.1"/>
    </source>
</evidence>